<sequence>MWEAQDILACEEKLRTAMIAGDVETLSELIDDDLVFTDPMGNVMTKEEDLEAHRSRVLCIQRLDLFETAFHPLHGFIVVTTKARLEAMYDQNPVSGTFAYTRIWHQDEHGWRISAGHCSRIGDL</sequence>
<accession>A0A175RDS5</accession>
<dbReference type="AlphaFoldDB" id="A0A175RDS5"/>
<dbReference type="InterPro" id="IPR027843">
    <property type="entry name" value="DUF4440"/>
</dbReference>
<evidence type="ECO:0000313" key="2">
    <source>
        <dbReference type="EMBL" id="KTQ97528.1"/>
    </source>
</evidence>
<evidence type="ECO:0000313" key="3">
    <source>
        <dbReference type="Proteomes" id="UP000078272"/>
    </source>
</evidence>
<name>A0A175RDS5_9HYPH</name>
<dbReference type="EMBL" id="LDPZ01000008">
    <property type="protein sequence ID" value="KTQ97528.1"/>
    <property type="molecule type" value="Genomic_DNA"/>
</dbReference>
<dbReference type="PATRIC" id="fig|401562.3.peg.4923"/>
<proteinExistence type="predicted"/>
<dbReference type="InterPro" id="IPR032710">
    <property type="entry name" value="NTF2-like_dom_sf"/>
</dbReference>
<dbReference type="Gene3D" id="3.10.450.50">
    <property type="match status" value="1"/>
</dbReference>
<reference evidence="2 3" key="1">
    <citation type="journal article" date="2016" name="Front. Microbiol.">
        <title>Genomic Resource of Rice Seed Associated Bacteria.</title>
        <authorList>
            <person name="Midha S."/>
            <person name="Bansal K."/>
            <person name="Sharma S."/>
            <person name="Kumar N."/>
            <person name="Patil P.P."/>
            <person name="Chaudhry V."/>
            <person name="Patil P.B."/>
        </authorList>
    </citation>
    <scope>NUCLEOTIDE SEQUENCE [LARGE SCALE GENOMIC DNA]</scope>
    <source>
        <strain evidence="2 3">NS226</strain>
    </source>
</reference>
<comment type="caution">
    <text evidence="2">The sequence shown here is derived from an EMBL/GenBank/DDBJ whole genome shotgun (WGS) entry which is preliminary data.</text>
</comment>
<organism evidence="2 3">
    <name type="scientific">Aureimonas ureilytica</name>
    <dbReference type="NCBI Taxonomy" id="401562"/>
    <lineage>
        <taxon>Bacteria</taxon>
        <taxon>Pseudomonadati</taxon>
        <taxon>Pseudomonadota</taxon>
        <taxon>Alphaproteobacteria</taxon>
        <taxon>Hyphomicrobiales</taxon>
        <taxon>Aurantimonadaceae</taxon>
        <taxon>Aureimonas</taxon>
    </lineage>
</organism>
<protein>
    <submittedName>
        <fullName evidence="2">Cytochrome P450</fullName>
    </submittedName>
</protein>
<evidence type="ECO:0000259" key="1">
    <source>
        <dbReference type="Pfam" id="PF14534"/>
    </source>
</evidence>
<dbReference type="SUPFAM" id="SSF54427">
    <property type="entry name" value="NTF2-like"/>
    <property type="match status" value="1"/>
</dbReference>
<dbReference type="Proteomes" id="UP000078272">
    <property type="component" value="Unassembled WGS sequence"/>
</dbReference>
<dbReference type="STRING" id="401562.NS365_05300"/>
<dbReference type="RefSeq" id="WP_058633969.1">
    <property type="nucleotide sequence ID" value="NZ_LDPZ01000008.1"/>
</dbReference>
<dbReference type="Pfam" id="PF14534">
    <property type="entry name" value="DUF4440"/>
    <property type="match status" value="1"/>
</dbReference>
<gene>
    <name evidence="2" type="ORF">NS226_04450</name>
</gene>
<dbReference type="OrthoDB" id="5383110at2"/>
<feature type="domain" description="DUF4440" evidence="1">
    <location>
        <begin position="7"/>
        <end position="113"/>
    </location>
</feature>